<sequence>MSKNLFITGTATDVGKTYVSGLITKALLKEGYKAGYFKPLASGNLRTPSGELEVGDVKFVKEISGTKQDVTSMNVYVYERAFSPHLAAKFEGNPPELNKILAKFDELKNEYEYLNIEGCGGAICPLRYDEVKIMQVDLIKALKCPVLIVADAGLGGINAAVLTSKYLREEGIEQKGFVLNKFDESNQIHIDNKFMIQELCALPVLFTITKQGQENCINSKKLAAVYE</sequence>
<reference evidence="10 13" key="2">
    <citation type="submission" date="2020-10" db="EMBL/GenBank/DDBJ databases">
        <title>Campylobacter californiensis sp. nov. isolated from cattle and feral swine in California.</title>
        <authorList>
            <person name="Miller W.G."/>
        </authorList>
    </citation>
    <scope>NUCLEOTIDE SEQUENCE [LARGE SCALE GENOMIC DNA]</scope>
    <source>
        <strain evidence="10 13">RM12919</strain>
    </source>
</reference>
<feature type="binding site" evidence="9">
    <location>
        <position position="56"/>
    </location>
    <ligand>
        <name>ATP</name>
        <dbReference type="ChEBI" id="CHEBI:30616"/>
    </ligand>
</feature>
<evidence type="ECO:0000256" key="3">
    <source>
        <dbReference type="ARBA" id="ARBA00022723"/>
    </source>
</evidence>
<comment type="cofactor">
    <cofactor evidence="9">
        <name>Mg(2+)</name>
        <dbReference type="ChEBI" id="CHEBI:18420"/>
    </cofactor>
</comment>
<keyword evidence="7 9" id="KW-0460">Magnesium</keyword>
<evidence type="ECO:0000313" key="12">
    <source>
        <dbReference type="Proteomes" id="UP000650616"/>
    </source>
</evidence>
<keyword evidence="12" id="KW-1185">Reference proteome</keyword>
<dbReference type="PIRSF" id="PIRSF006755">
    <property type="entry name" value="DTB_synth"/>
    <property type="match status" value="1"/>
</dbReference>
<evidence type="ECO:0000256" key="4">
    <source>
        <dbReference type="ARBA" id="ARBA00022741"/>
    </source>
</evidence>
<dbReference type="Proteomes" id="UP001318760">
    <property type="component" value="Unassembled WGS sequence"/>
</dbReference>
<dbReference type="GO" id="GO:0009102">
    <property type="term" value="P:biotin biosynthetic process"/>
    <property type="evidence" value="ECO:0007669"/>
    <property type="project" value="UniProtKB-UniRule"/>
</dbReference>
<evidence type="ECO:0000256" key="6">
    <source>
        <dbReference type="ARBA" id="ARBA00022840"/>
    </source>
</evidence>
<feature type="binding site" evidence="9">
    <location>
        <begin position="180"/>
        <end position="181"/>
    </location>
    <ligand>
        <name>ATP</name>
        <dbReference type="ChEBI" id="CHEBI:30616"/>
    </ligand>
</feature>
<dbReference type="InterPro" id="IPR004472">
    <property type="entry name" value="DTB_synth_BioD"/>
</dbReference>
<feature type="binding site" evidence="9">
    <location>
        <position position="42"/>
    </location>
    <ligand>
        <name>substrate</name>
    </ligand>
</feature>
<gene>
    <name evidence="9 11" type="primary">bioD</name>
    <name evidence="10" type="ORF">CCAL12919_03710</name>
    <name evidence="11" type="ORF">CCAL9337_03585</name>
</gene>
<feature type="binding site" evidence="9">
    <location>
        <position position="117"/>
    </location>
    <ligand>
        <name>Mg(2+)</name>
        <dbReference type="ChEBI" id="CHEBI:18420"/>
    </ligand>
</feature>
<evidence type="ECO:0000256" key="5">
    <source>
        <dbReference type="ARBA" id="ARBA00022756"/>
    </source>
</evidence>
<reference evidence="11 12" key="1">
    <citation type="submission" date="2015-08" db="EMBL/GenBank/DDBJ databases">
        <title>Comparative genomics of the Campylobacter concisus group.</title>
        <authorList>
            <person name="Yee E."/>
            <person name="Chapman M.H."/>
            <person name="Huynh S."/>
            <person name="Bono J.L."/>
            <person name="On S.L."/>
            <person name="St Leger J."/>
            <person name="Foster G."/>
            <person name="Parker C.T."/>
            <person name="Miller W.G."/>
        </authorList>
    </citation>
    <scope>NUCLEOTIDE SEQUENCE [LARGE SCALE GENOMIC DNA]</scope>
    <source>
        <strain evidence="11 12">RM9337</strain>
    </source>
</reference>
<dbReference type="RefSeq" id="WP_170015818.1">
    <property type="nucleotide sequence ID" value="NZ_CP012545.1"/>
</dbReference>
<dbReference type="Pfam" id="PF13500">
    <property type="entry name" value="AAA_26"/>
    <property type="match status" value="1"/>
</dbReference>
<evidence type="ECO:0000256" key="7">
    <source>
        <dbReference type="ARBA" id="ARBA00022842"/>
    </source>
</evidence>
<keyword evidence="3 9" id="KW-0479">Metal-binding</keyword>
<feature type="binding site" evidence="9">
    <location>
        <begin position="117"/>
        <end position="120"/>
    </location>
    <ligand>
        <name>ATP</name>
        <dbReference type="ChEBI" id="CHEBI:30616"/>
    </ligand>
</feature>
<protein>
    <recommendedName>
        <fullName evidence="9">ATP-dependent dethiobiotin synthetase BioD</fullName>
        <ecNumber evidence="9">6.3.3.3</ecNumber>
    </recommendedName>
    <alternativeName>
        <fullName evidence="9">DTB synthetase</fullName>
        <shortName evidence="9">DTBS</shortName>
    </alternativeName>
    <alternativeName>
        <fullName evidence="9">Dethiobiotin synthase</fullName>
    </alternativeName>
</protein>
<dbReference type="CDD" id="cd03109">
    <property type="entry name" value="DTBS"/>
    <property type="match status" value="1"/>
</dbReference>
<comment type="catalytic activity">
    <reaction evidence="9">
        <text>(7R,8S)-7,8-diammoniononanoate + CO2 + ATP = (4R,5S)-dethiobiotin + ADP + phosphate + 3 H(+)</text>
        <dbReference type="Rhea" id="RHEA:15805"/>
        <dbReference type="ChEBI" id="CHEBI:15378"/>
        <dbReference type="ChEBI" id="CHEBI:16526"/>
        <dbReference type="ChEBI" id="CHEBI:30616"/>
        <dbReference type="ChEBI" id="CHEBI:43474"/>
        <dbReference type="ChEBI" id="CHEBI:149469"/>
        <dbReference type="ChEBI" id="CHEBI:149473"/>
        <dbReference type="ChEBI" id="CHEBI:456216"/>
        <dbReference type="EC" id="6.3.3.3"/>
    </reaction>
</comment>
<keyword evidence="6 9" id="KW-0067">ATP-binding</keyword>
<dbReference type="Proteomes" id="UP000650616">
    <property type="component" value="Unassembled WGS sequence"/>
</dbReference>
<keyword evidence="4 9" id="KW-0547">Nucleotide-binding</keyword>
<dbReference type="EC" id="6.3.3.3" evidence="9"/>
<feature type="active site" evidence="9">
    <location>
        <position position="38"/>
    </location>
</feature>
<dbReference type="AlphaFoldDB" id="A0AAW3ZX78"/>
<keyword evidence="5 9" id="KW-0093">Biotin biosynthesis</keyword>
<comment type="catalytic activity">
    <reaction evidence="8">
        <text>(7R,8S)-8-amino-7-(carboxyamino)nonanoate + ATP = (4R,5S)-dethiobiotin + ADP + phosphate + H(+)</text>
        <dbReference type="Rhea" id="RHEA:63684"/>
        <dbReference type="ChEBI" id="CHEBI:15378"/>
        <dbReference type="ChEBI" id="CHEBI:30616"/>
        <dbReference type="ChEBI" id="CHEBI:43474"/>
        <dbReference type="ChEBI" id="CHEBI:149470"/>
        <dbReference type="ChEBI" id="CHEBI:149473"/>
        <dbReference type="ChEBI" id="CHEBI:456216"/>
    </reaction>
</comment>
<keyword evidence="2 9" id="KW-0436">Ligase</keyword>
<comment type="subcellular location">
    <subcellularLocation>
        <location evidence="9">Cytoplasm</location>
    </subcellularLocation>
</comment>
<comment type="function">
    <text evidence="9">Catalyzes a mechanistically unusual reaction, the ATP-dependent insertion of CO2 between the N7 and N8 nitrogen atoms of 7,8-diaminopelargonic acid (DAPA, also called 7,8-diammoniononanoate) to form a ureido ring.</text>
</comment>
<dbReference type="GO" id="GO:0000287">
    <property type="term" value="F:magnesium ion binding"/>
    <property type="evidence" value="ECO:0007669"/>
    <property type="project" value="UniProtKB-UniRule"/>
</dbReference>
<dbReference type="GO" id="GO:0004141">
    <property type="term" value="F:dethiobiotin synthase activity"/>
    <property type="evidence" value="ECO:0007669"/>
    <property type="project" value="UniProtKB-UniRule"/>
</dbReference>
<comment type="subunit">
    <text evidence="9">Homodimer.</text>
</comment>
<dbReference type="EMBL" id="JADBHS010000005">
    <property type="protein sequence ID" value="MBE2986240.1"/>
    <property type="molecule type" value="Genomic_DNA"/>
</dbReference>
<comment type="similarity">
    <text evidence="9">Belongs to the dethiobiotin synthetase family.</text>
</comment>
<dbReference type="Gene3D" id="3.40.50.300">
    <property type="entry name" value="P-loop containing nucleotide triphosphate hydrolases"/>
    <property type="match status" value="1"/>
</dbReference>
<dbReference type="InterPro" id="IPR027417">
    <property type="entry name" value="P-loop_NTPase"/>
</dbReference>
<dbReference type="NCBIfam" id="TIGR00347">
    <property type="entry name" value="bioD"/>
    <property type="match status" value="1"/>
</dbReference>
<evidence type="ECO:0000256" key="8">
    <source>
        <dbReference type="ARBA" id="ARBA00047386"/>
    </source>
</evidence>
<proteinExistence type="inferred from homology"/>
<name>A0AAW3ZX78_9BACT</name>
<comment type="pathway">
    <text evidence="9">Cofactor biosynthesis; biotin biosynthesis; biotin from 7,8-diaminononanoate: step 1/2.</text>
</comment>
<evidence type="ECO:0000313" key="11">
    <source>
        <dbReference type="EMBL" id="MBE3607811.1"/>
    </source>
</evidence>
<dbReference type="HAMAP" id="MF_00336">
    <property type="entry name" value="BioD"/>
    <property type="match status" value="1"/>
</dbReference>
<evidence type="ECO:0000256" key="1">
    <source>
        <dbReference type="ARBA" id="ARBA00022490"/>
    </source>
</evidence>
<feature type="binding site" evidence="9">
    <location>
        <position position="17"/>
    </location>
    <ligand>
        <name>Mg(2+)</name>
        <dbReference type="ChEBI" id="CHEBI:18420"/>
    </ligand>
</feature>
<feature type="binding site" evidence="9">
    <location>
        <position position="56"/>
    </location>
    <ligand>
        <name>Mg(2+)</name>
        <dbReference type="ChEBI" id="CHEBI:18420"/>
    </ligand>
</feature>
<evidence type="ECO:0000313" key="13">
    <source>
        <dbReference type="Proteomes" id="UP001318760"/>
    </source>
</evidence>
<keyword evidence="1 9" id="KW-0963">Cytoplasm</keyword>
<dbReference type="SUPFAM" id="SSF52540">
    <property type="entry name" value="P-loop containing nucleoside triphosphate hydrolases"/>
    <property type="match status" value="1"/>
</dbReference>
<evidence type="ECO:0000256" key="2">
    <source>
        <dbReference type="ARBA" id="ARBA00022598"/>
    </source>
</evidence>
<dbReference type="GO" id="GO:0005829">
    <property type="term" value="C:cytosol"/>
    <property type="evidence" value="ECO:0007669"/>
    <property type="project" value="TreeGrafter"/>
</dbReference>
<accession>A0AAW3ZX78</accession>
<organism evidence="11 12">
    <name type="scientific">Campylobacter californiensis</name>
    <dbReference type="NCBI Taxonomy" id="1032243"/>
    <lineage>
        <taxon>Bacteria</taxon>
        <taxon>Pseudomonadati</taxon>
        <taxon>Campylobacterota</taxon>
        <taxon>Epsilonproteobacteria</taxon>
        <taxon>Campylobacterales</taxon>
        <taxon>Campylobacteraceae</taxon>
        <taxon>Campylobacter</taxon>
    </lineage>
</organism>
<dbReference type="EMBL" id="LIWG01000003">
    <property type="protein sequence ID" value="MBE3607811.1"/>
    <property type="molecule type" value="Genomic_DNA"/>
</dbReference>
<feature type="binding site" evidence="9">
    <location>
        <begin position="13"/>
        <end position="18"/>
    </location>
    <ligand>
        <name>ATP</name>
        <dbReference type="ChEBI" id="CHEBI:30616"/>
    </ligand>
</feature>
<dbReference type="PANTHER" id="PTHR43210:SF2">
    <property type="entry name" value="ATP-DEPENDENT DETHIOBIOTIN SYNTHETASE BIOD 2"/>
    <property type="match status" value="1"/>
</dbReference>
<comment type="caution">
    <text evidence="9">Lacks conserved residue(s) required for the propagation of feature annotation.</text>
</comment>
<comment type="caution">
    <text evidence="11">The sequence shown here is derived from an EMBL/GenBank/DDBJ whole genome shotgun (WGS) entry which is preliminary data.</text>
</comment>
<evidence type="ECO:0000256" key="9">
    <source>
        <dbReference type="HAMAP-Rule" id="MF_00336"/>
    </source>
</evidence>
<evidence type="ECO:0000313" key="10">
    <source>
        <dbReference type="EMBL" id="MBE2986240.1"/>
    </source>
</evidence>
<dbReference type="GO" id="GO:0005524">
    <property type="term" value="F:ATP binding"/>
    <property type="evidence" value="ECO:0007669"/>
    <property type="project" value="UniProtKB-UniRule"/>
</dbReference>
<dbReference type="PANTHER" id="PTHR43210">
    <property type="entry name" value="DETHIOBIOTIN SYNTHETASE"/>
    <property type="match status" value="1"/>
</dbReference>